<gene>
    <name evidence="1" type="ORF">Plil01_000880300</name>
</gene>
<keyword evidence="2" id="KW-1185">Reference proteome</keyword>
<accession>A0A9W6TY00</accession>
<dbReference type="Pfam" id="PF13637">
    <property type="entry name" value="Ank_4"/>
    <property type="match status" value="1"/>
</dbReference>
<reference evidence="1" key="1">
    <citation type="submission" date="2023-04" db="EMBL/GenBank/DDBJ databases">
        <title>Phytophthora lilii NBRC 32176.</title>
        <authorList>
            <person name="Ichikawa N."/>
            <person name="Sato H."/>
            <person name="Tonouchi N."/>
        </authorList>
    </citation>
    <scope>NUCLEOTIDE SEQUENCE</scope>
    <source>
        <strain evidence="1">NBRC 32176</strain>
    </source>
</reference>
<dbReference type="SMART" id="SM00248">
    <property type="entry name" value="ANK"/>
    <property type="match status" value="6"/>
</dbReference>
<dbReference type="OrthoDB" id="90993at2759"/>
<evidence type="ECO:0000313" key="1">
    <source>
        <dbReference type="EMBL" id="GMF22177.1"/>
    </source>
</evidence>
<dbReference type="PANTHER" id="PTHR46586">
    <property type="entry name" value="ANKYRIN REPEAT-CONTAINING PROTEIN"/>
    <property type="match status" value="1"/>
</dbReference>
<sequence length="666" mass="73497">MHGDMSDDRTTASDLKLGFDKCVAPVAPALLLPLPPAMAAPPLTSAIVVARSHPGVAALSHVMATLSAFLDRSSSLPLSQACATGSVSLLQRVWDVSKAAETVPDPWCQPTNSWCPSRMLWTNRFYYQDQFAKGMTEACKYADANTVQWLLEHFSNCVVPARAVEAAAQRGQRKILLLLLNVHEKYKKASMPGARVNAEKKPHQVKFWESNALLAAATGGHGDLVVWLYTDVFHGFYMQSNQEVMDQLARHGDMEAMRRLVADGWQPPRIDFAAEGGNVTMMQWLLDQHSDVGKQWALKNAAANGHLDIVKLLVTKDMVYLDGQAFCDAAANGHLKVVRWLRENNLGWNMAYKAMDLAASNGHLEVMQYLHSFCSATCTHRTMRDAASNGHLRVVQWLHAKYADHPSVDLYEAGTKQQYNTTVMDVAAMNGHLHVLKYLHEMALAMEAIVSQLEGVLGESIAEKTVPTCTPAAIQFAAAGGHLEVLQWLHSNCWTEPSIDVMDIAAASGNLLMVKWLHEHSATKFSSAAMDGAAREGHLAVVQWLHENRPEGCTVKAMDDAATMGHLDVVQWLLEHRTEGCSAKAIDGATSGDHFDVALFLASKRPELGTITDHDFIDNRYIHQLLDDGDIPSARIIRRQARRVRTSTECTTDLNSILHKAHQQRA</sequence>
<organism evidence="1 2">
    <name type="scientific">Phytophthora lilii</name>
    <dbReference type="NCBI Taxonomy" id="2077276"/>
    <lineage>
        <taxon>Eukaryota</taxon>
        <taxon>Sar</taxon>
        <taxon>Stramenopiles</taxon>
        <taxon>Oomycota</taxon>
        <taxon>Peronosporomycetes</taxon>
        <taxon>Peronosporales</taxon>
        <taxon>Peronosporaceae</taxon>
        <taxon>Phytophthora</taxon>
    </lineage>
</organism>
<dbReference type="PANTHER" id="PTHR46586:SF3">
    <property type="entry name" value="ANKYRIN REPEAT-CONTAINING PROTEIN"/>
    <property type="match status" value="1"/>
</dbReference>
<dbReference type="EMBL" id="BSXW01000433">
    <property type="protein sequence ID" value="GMF22177.1"/>
    <property type="molecule type" value="Genomic_DNA"/>
</dbReference>
<protein>
    <submittedName>
        <fullName evidence="1">Unnamed protein product</fullName>
    </submittedName>
</protein>
<dbReference type="InterPro" id="IPR052050">
    <property type="entry name" value="SecEffector_AnkRepeat"/>
</dbReference>
<dbReference type="InterPro" id="IPR036770">
    <property type="entry name" value="Ankyrin_rpt-contain_sf"/>
</dbReference>
<dbReference type="AlphaFoldDB" id="A0A9W6TY00"/>
<dbReference type="Proteomes" id="UP001165083">
    <property type="component" value="Unassembled WGS sequence"/>
</dbReference>
<dbReference type="Pfam" id="PF12796">
    <property type="entry name" value="Ank_2"/>
    <property type="match status" value="2"/>
</dbReference>
<dbReference type="Gene3D" id="1.25.40.20">
    <property type="entry name" value="Ankyrin repeat-containing domain"/>
    <property type="match status" value="2"/>
</dbReference>
<dbReference type="SUPFAM" id="SSF48403">
    <property type="entry name" value="Ankyrin repeat"/>
    <property type="match status" value="2"/>
</dbReference>
<dbReference type="InterPro" id="IPR002110">
    <property type="entry name" value="Ankyrin_rpt"/>
</dbReference>
<comment type="caution">
    <text evidence="1">The sequence shown here is derived from an EMBL/GenBank/DDBJ whole genome shotgun (WGS) entry which is preliminary data.</text>
</comment>
<proteinExistence type="predicted"/>
<evidence type="ECO:0000313" key="2">
    <source>
        <dbReference type="Proteomes" id="UP001165083"/>
    </source>
</evidence>
<name>A0A9W6TY00_9STRA</name>